<accession>A0A1E3Q708</accession>
<dbReference type="OrthoDB" id="5100250at2759"/>
<evidence type="ECO:0000313" key="3">
    <source>
        <dbReference type="Proteomes" id="UP000094385"/>
    </source>
</evidence>
<dbReference type="Gene3D" id="2.60.120.260">
    <property type="entry name" value="Galactose-binding domain-like"/>
    <property type="match status" value="2"/>
</dbReference>
<dbReference type="Proteomes" id="UP000094385">
    <property type="component" value="Unassembled WGS sequence"/>
</dbReference>
<evidence type="ECO:0000313" key="2">
    <source>
        <dbReference type="EMBL" id="ODQ73400.1"/>
    </source>
</evidence>
<evidence type="ECO:0000259" key="1">
    <source>
        <dbReference type="Pfam" id="PF08531"/>
    </source>
</evidence>
<dbReference type="InterPro" id="IPR013783">
    <property type="entry name" value="Ig-like_fold"/>
</dbReference>
<gene>
    <name evidence="2" type="ORF">LIPSTDRAFT_337760</name>
</gene>
<dbReference type="EMBL" id="KV454294">
    <property type="protein sequence ID" value="ODQ73400.1"/>
    <property type="molecule type" value="Genomic_DNA"/>
</dbReference>
<reference evidence="2 3" key="1">
    <citation type="journal article" date="2016" name="Proc. Natl. Acad. Sci. U.S.A.">
        <title>Comparative genomics of biotechnologically important yeasts.</title>
        <authorList>
            <person name="Riley R."/>
            <person name="Haridas S."/>
            <person name="Wolfe K.H."/>
            <person name="Lopes M.R."/>
            <person name="Hittinger C.T."/>
            <person name="Goeker M."/>
            <person name="Salamov A.A."/>
            <person name="Wisecaver J.H."/>
            <person name="Long T.M."/>
            <person name="Calvey C.H."/>
            <person name="Aerts A.L."/>
            <person name="Barry K.W."/>
            <person name="Choi C."/>
            <person name="Clum A."/>
            <person name="Coughlan A.Y."/>
            <person name="Deshpande S."/>
            <person name="Douglass A.P."/>
            <person name="Hanson S.J."/>
            <person name="Klenk H.-P."/>
            <person name="LaButti K.M."/>
            <person name="Lapidus A."/>
            <person name="Lindquist E.A."/>
            <person name="Lipzen A.M."/>
            <person name="Meier-Kolthoff J.P."/>
            <person name="Ohm R.A."/>
            <person name="Otillar R.P."/>
            <person name="Pangilinan J.L."/>
            <person name="Peng Y."/>
            <person name="Rokas A."/>
            <person name="Rosa C.A."/>
            <person name="Scheuner C."/>
            <person name="Sibirny A.A."/>
            <person name="Slot J.C."/>
            <person name="Stielow J.B."/>
            <person name="Sun H."/>
            <person name="Kurtzman C.P."/>
            <person name="Blackwell M."/>
            <person name="Grigoriev I.V."/>
            <person name="Jeffries T.W."/>
        </authorList>
    </citation>
    <scope>NUCLEOTIDE SEQUENCE [LARGE SCALE GENOMIC DNA]</scope>
    <source>
        <strain evidence="2 3">NRRL Y-11557</strain>
    </source>
</reference>
<sequence>MTSPVVTKPVFEHHHNGLGLGHSRPRISWRFQATESTSPGWTQTAYEVEITLSNTGKPELYRVVSDESVLVPWPAASLKSRQSASVRVRCYGKTDTQETGPTEWSSEANVEVGLLEQSDWTASFISSSKRIGPDGPLQPLRFRKEFTLPAGQVTLSKARLYITSLGVFDVYINGRLASDECLAPGWTSYNHRLNYRVLDVASFLSQDKPNSICVEVGEGWYATRLGFKGGKRFCYGGTEVAMLAQLEVDFGPDRETWKLVSDDLWSCAASAIQSSELYDGEVYDMRQEQSDWKSASPKSDIAGFTTTKALPWPKTKLVSPDAPPVKVTETKTPHSIFKSKSGKTIIDFGQNLVGKLQIKSLYI</sequence>
<dbReference type="Pfam" id="PF08531">
    <property type="entry name" value="Bac_rhamnosid_N"/>
    <property type="match status" value="1"/>
</dbReference>
<dbReference type="STRING" id="675824.A0A1E3Q708"/>
<name>A0A1E3Q708_LIPST</name>
<dbReference type="PANTHER" id="PTHR33307">
    <property type="entry name" value="ALPHA-RHAMNOSIDASE (EUROFUNG)"/>
    <property type="match status" value="1"/>
</dbReference>
<dbReference type="InterPro" id="IPR016007">
    <property type="entry name" value="Alpha_rhamnosid"/>
</dbReference>
<proteinExistence type="predicted"/>
<dbReference type="InterPro" id="IPR013737">
    <property type="entry name" value="Bac_rhamnosid_N"/>
</dbReference>
<feature type="domain" description="Bacterial alpha-L-rhamnosidase N-terminal" evidence="1">
    <location>
        <begin position="155"/>
        <end position="329"/>
    </location>
</feature>
<dbReference type="PANTHER" id="PTHR33307:SF6">
    <property type="entry name" value="ALPHA-RHAMNOSIDASE (EUROFUNG)-RELATED"/>
    <property type="match status" value="1"/>
</dbReference>
<dbReference type="AlphaFoldDB" id="A0A1E3Q708"/>
<protein>
    <recommendedName>
        <fullName evidence="1">Bacterial alpha-L-rhamnosidase N-terminal domain-containing protein</fullName>
    </recommendedName>
</protein>
<dbReference type="Gene3D" id="2.60.40.10">
    <property type="entry name" value="Immunoglobulins"/>
    <property type="match status" value="1"/>
</dbReference>
<keyword evidence="3" id="KW-1185">Reference proteome</keyword>
<organism evidence="2 3">
    <name type="scientific">Lipomyces starkeyi NRRL Y-11557</name>
    <dbReference type="NCBI Taxonomy" id="675824"/>
    <lineage>
        <taxon>Eukaryota</taxon>
        <taxon>Fungi</taxon>
        <taxon>Dikarya</taxon>
        <taxon>Ascomycota</taxon>
        <taxon>Saccharomycotina</taxon>
        <taxon>Lipomycetes</taxon>
        <taxon>Lipomycetales</taxon>
        <taxon>Lipomycetaceae</taxon>
        <taxon>Lipomyces</taxon>
    </lineage>
</organism>
<dbReference type="Pfam" id="PF25788">
    <property type="entry name" value="Ig_Rha78A_N"/>
    <property type="match status" value="1"/>
</dbReference>